<keyword evidence="2" id="KW-1185">Reference proteome</keyword>
<reference evidence="1 2" key="1">
    <citation type="submission" date="2022-05" db="EMBL/GenBank/DDBJ databases">
        <authorList>
            <consortium name="Genoscope - CEA"/>
            <person name="William W."/>
        </authorList>
    </citation>
    <scope>NUCLEOTIDE SEQUENCE [LARGE SCALE GENOMIC DNA]</scope>
</reference>
<accession>A0AAU9WRD2</accession>
<protein>
    <submittedName>
        <fullName evidence="1">Uncharacterized protein</fullName>
    </submittedName>
</protein>
<evidence type="ECO:0000313" key="1">
    <source>
        <dbReference type="EMBL" id="CAH3123199.1"/>
    </source>
</evidence>
<sequence length="214" mass="24836">QRFRSPCLDAHHEAFILRSTWTIGNLYASNLNLGQSYIKQVKDLERQRKVWLSRKEKEQDTMLRRWEALKKQTKHSYHSNSLSEVKDSNFEHKWQSQSARRFRQRAATVATSSEVRSLESIDVFAENCRSTSQPEGSAKSLNARFVECAFASNSHSDRPLLRRSMTSFHQSGVKSLRNFTTEFDRDLAANNSLLPKWLPSNLRSKNIRGKSFIL</sequence>
<dbReference type="AlphaFoldDB" id="A0AAU9WRD2"/>
<dbReference type="EMBL" id="CALNXJ010000019">
    <property type="protein sequence ID" value="CAH3123199.1"/>
    <property type="molecule type" value="Genomic_DNA"/>
</dbReference>
<feature type="non-terminal residue" evidence="1">
    <location>
        <position position="1"/>
    </location>
</feature>
<evidence type="ECO:0000313" key="2">
    <source>
        <dbReference type="Proteomes" id="UP001159428"/>
    </source>
</evidence>
<dbReference type="Proteomes" id="UP001159428">
    <property type="component" value="Unassembled WGS sequence"/>
</dbReference>
<gene>
    <name evidence="1" type="ORF">PMEA_00009522</name>
</gene>
<organism evidence="1 2">
    <name type="scientific">Pocillopora meandrina</name>
    <dbReference type="NCBI Taxonomy" id="46732"/>
    <lineage>
        <taxon>Eukaryota</taxon>
        <taxon>Metazoa</taxon>
        <taxon>Cnidaria</taxon>
        <taxon>Anthozoa</taxon>
        <taxon>Hexacorallia</taxon>
        <taxon>Scleractinia</taxon>
        <taxon>Astrocoeniina</taxon>
        <taxon>Pocilloporidae</taxon>
        <taxon>Pocillopora</taxon>
    </lineage>
</organism>
<name>A0AAU9WRD2_9CNID</name>
<comment type="caution">
    <text evidence="1">The sequence shown here is derived from an EMBL/GenBank/DDBJ whole genome shotgun (WGS) entry which is preliminary data.</text>
</comment>
<proteinExistence type="predicted"/>